<dbReference type="InterPro" id="IPR000182">
    <property type="entry name" value="GNAT_dom"/>
</dbReference>
<dbReference type="InParanoid" id="A0A6M4HDX6"/>
<name>A0A6M4HDX6_9PROT</name>
<evidence type="ECO:0000313" key="2">
    <source>
        <dbReference type="EMBL" id="QJR16177.1"/>
    </source>
</evidence>
<dbReference type="GO" id="GO:0016747">
    <property type="term" value="F:acyltransferase activity, transferring groups other than amino-acyl groups"/>
    <property type="evidence" value="ECO:0007669"/>
    <property type="project" value="InterPro"/>
</dbReference>
<organism evidence="2 3">
    <name type="scientific">Usitatibacter palustris</name>
    <dbReference type="NCBI Taxonomy" id="2732487"/>
    <lineage>
        <taxon>Bacteria</taxon>
        <taxon>Pseudomonadati</taxon>
        <taxon>Pseudomonadota</taxon>
        <taxon>Betaproteobacteria</taxon>
        <taxon>Nitrosomonadales</taxon>
        <taxon>Usitatibacteraceae</taxon>
        <taxon>Usitatibacter</taxon>
    </lineage>
</organism>
<dbReference type="Proteomes" id="UP000503096">
    <property type="component" value="Chromosome"/>
</dbReference>
<reference evidence="2 3" key="1">
    <citation type="submission" date="2020-04" db="EMBL/GenBank/DDBJ databases">
        <title>Usitatibacter rugosus gen. nov., sp. nov. and Usitatibacter palustris sp. nov., novel members of Usitatibacteraceae fam. nov. within the order Nitrosomonadales isolated from soil.</title>
        <authorList>
            <person name="Huber K.J."/>
            <person name="Neumann-Schaal M."/>
            <person name="Geppert A."/>
            <person name="Luckner M."/>
            <person name="Wanner G."/>
            <person name="Overmann J."/>
        </authorList>
    </citation>
    <scope>NUCLEOTIDE SEQUENCE [LARGE SCALE GENOMIC DNA]</scope>
    <source>
        <strain evidence="2 3">Swamp67</strain>
    </source>
</reference>
<proteinExistence type="predicted"/>
<dbReference type="KEGG" id="upl:DSM104440_03006"/>
<dbReference type="RefSeq" id="WP_171164069.1">
    <property type="nucleotide sequence ID" value="NZ_CP053073.1"/>
</dbReference>
<dbReference type="SUPFAM" id="SSF55729">
    <property type="entry name" value="Acyl-CoA N-acyltransferases (Nat)"/>
    <property type="match status" value="1"/>
</dbReference>
<evidence type="ECO:0000313" key="3">
    <source>
        <dbReference type="Proteomes" id="UP000503096"/>
    </source>
</evidence>
<dbReference type="InterPro" id="IPR016181">
    <property type="entry name" value="Acyl_CoA_acyltransferase"/>
</dbReference>
<sequence length="164" mass="18366">MEKAPAITLRPSRESDLAFITALERHVDNVKLIGQWEDAEHLAAIHGERGRSHEIIERDGSAAGYLISYDCVAEGAGIYVKRLLVAEKERGTGKAALTQFVDRAMSRADVTFVWLHVRHDNLRAQAVYRGLGFESWEQSDDERMRLDAAAETAGAGNFRMRLLK</sequence>
<feature type="domain" description="N-acetyltransferase" evidence="1">
    <location>
        <begin position="7"/>
        <end position="164"/>
    </location>
</feature>
<dbReference type="Pfam" id="PF00583">
    <property type="entry name" value="Acetyltransf_1"/>
    <property type="match status" value="1"/>
</dbReference>
<dbReference type="AlphaFoldDB" id="A0A6M4HDX6"/>
<evidence type="ECO:0000259" key="1">
    <source>
        <dbReference type="PROSITE" id="PS51186"/>
    </source>
</evidence>
<dbReference type="EMBL" id="CP053073">
    <property type="protein sequence ID" value="QJR16177.1"/>
    <property type="molecule type" value="Genomic_DNA"/>
</dbReference>
<protein>
    <recommendedName>
        <fullName evidence="1">N-acetyltransferase domain-containing protein</fullName>
    </recommendedName>
</protein>
<gene>
    <name evidence="2" type="ORF">DSM104440_03006</name>
</gene>
<dbReference type="PROSITE" id="PS51186">
    <property type="entry name" value="GNAT"/>
    <property type="match status" value="1"/>
</dbReference>
<dbReference type="Gene3D" id="3.40.630.30">
    <property type="match status" value="1"/>
</dbReference>
<accession>A0A6M4HDX6</accession>
<keyword evidence="3" id="KW-1185">Reference proteome</keyword>